<evidence type="ECO:0000313" key="5">
    <source>
        <dbReference type="Proteomes" id="UP001642409"/>
    </source>
</evidence>
<evidence type="ECO:0000256" key="1">
    <source>
        <dbReference type="SAM" id="Coils"/>
    </source>
</evidence>
<evidence type="ECO:0000313" key="3">
    <source>
        <dbReference type="EMBL" id="CAI9932669.1"/>
    </source>
</evidence>
<gene>
    <name evidence="3" type="ORF">HINF_LOCUS20314</name>
    <name evidence="4" type="ORF">HINF_LOCUS70256</name>
</gene>
<keyword evidence="2" id="KW-1133">Transmembrane helix</keyword>
<reference evidence="4 5" key="2">
    <citation type="submission" date="2024-07" db="EMBL/GenBank/DDBJ databases">
        <authorList>
            <person name="Akdeniz Z."/>
        </authorList>
    </citation>
    <scope>NUCLEOTIDE SEQUENCE [LARGE SCALE GENOMIC DNA]</scope>
</reference>
<evidence type="ECO:0000256" key="2">
    <source>
        <dbReference type="SAM" id="Phobius"/>
    </source>
</evidence>
<organism evidence="3">
    <name type="scientific">Hexamita inflata</name>
    <dbReference type="NCBI Taxonomy" id="28002"/>
    <lineage>
        <taxon>Eukaryota</taxon>
        <taxon>Metamonada</taxon>
        <taxon>Diplomonadida</taxon>
        <taxon>Hexamitidae</taxon>
        <taxon>Hexamitinae</taxon>
        <taxon>Hexamita</taxon>
    </lineage>
</organism>
<dbReference type="Proteomes" id="UP001642409">
    <property type="component" value="Unassembled WGS sequence"/>
</dbReference>
<sequence length="297" mass="34000">MEDVRNVLCKIYEESSGKKPAAHLILASVEEEKKNVTQTEQLRKESSQCVMNLKRKLEQRQQLLDKQQQVKNTEVATLSQEIRNEFIKFDKIIEVIDRAASAAGQNIKGKKAEEAKKNFEELEKLATLMRSTRDRLKKWEEARQQNSNQTYNPMFKIADQVSEPVKLGKKQAVIAQNVNKVQSLEDLLPEFANIDDAVAQVAQQDEELESQAARMIEKVKIIQKQVLKHKEIIDQQDEILQDVEKNMAEAKDGLAKNNVTAVDIRKRLMKGDKCLAISIVVMICCVAAYWVYKLAFK</sequence>
<keyword evidence="2" id="KW-0472">Membrane</keyword>
<accession>A0AA86P696</accession>
<feature type="transmembrane region" description="Helical" evidence="2">
    <location>
        <begin position="274"/>
        <end position="292"/>
    </location>
</feature>
<comment type="caution">
    <text evidence="3">The sequence shown here is derived from an EMBL/GenBank/DDBJ whole genome shotgun (WGS) entry which is preliminary data.</text>
</comment>
<name>A0AA86P696_9EUKA</name>
<feature type="coiled-coil region" evidence="1">
    <location>
        <begin position="194"/>
        <end position="253"/>
    </location>
</feature>
<feature type="coiled-coil region" evidence="1">
    <location>
        <begin position="112"/>
        <end position="149"/>
    </location>
</feature>
<protein>
    <recommendedName>
        <fullName evidence="6">t-SNARE coiled-coil homology domain-containing protein</fullName>
    </recommendedName>
</protein>
<reference evidence="3" key="1">
    <citation type="submission" date="2023-06" db="EMBL/GenBank/DDBJ databases">
        <authorList>
            <person name="Kurt Z."/>
        </authorList>
    </citation>
    <scope>NUCLEOTIDE SEQUENCE</scope>
</reference>
<dbReference type="EMBL" id="CAXDID020000524">
    <property type="protein sequence ID" value="CAL6099806.1"/>
    <property type="molecule type" value="Genomic_DNA"/>
</dbReference>
<keyword evidence="2" id="KW-0812">Transmembrane</keyword>
<proteinExistence type="predicted"/>
<keyword evidence="1" id="KW-0175">Coiled coil</keyword>
<keyword evidence="5" id="KW-1185">Reference proteome</keyword>
<dbReference type="AlphaFoldDB" id="A0AA86P696"/>
<evidence type="ECO:0000313" key="4">
    <source>
        <dbReference type="EMBL" id="CAL6099806.1"/>
    </source>
</evidence>
<evidence type="ECO:0008006" key="6">
    <source>
        <dbReference type="Google" id="ProtNLM"/>
    </source>
</evidence>
<dbReference type="EMBL" id="CATOUU010000522">
    <property type="protein sequence ID" value="CAI9932669.1"/>
    <property type="molecule type" value="Genomic_DNA"/>
</dbReference>